<accession>A0A8S2Y2J5</accession>
<evidence type="ECO:0000313" key="2">
    <source>
        <dbReference type="Proteomes" id="UP000682733"/>
    </source>
</evidence>
<gene>
    <name evidence="1" type="ORF">TMI583_LOCUS48914</name>
</gene>
<dbReference type="EMBL" id="CAJOBA010102828">
    <property type="protein sequence ID" value="CAF4526454.1"/>
    <property type="molecule type" value="Genomic_DNA"/>
</dbReference>
<protein>
    <submittedName>
        <fullName evidence="1">Uncharacterized protein</fullName>
    </submittedName>
</protein>
<dbReference type="Proteomes" id="UP000682733">
    <property type="component" value="Unassembled WGS sequence"/>
</dbReference>
<name>A0A8S2Y2J5_9BILA</name>
<reference evidence="1" key="1">
    <citation type="submission" date="2021-02" db="EMBL/GenBank/DDBJ databases">
        <authorList>
            <person name="Nowell W R."/>
        </authorList>
    </citation>
    <scope>NUCLEOTIDE SEQUENCE</scope>
</reference>
<feature type="non-terminal residue" evidence="1">
    <location>
        <position position="34"/>
    </location>
</feature>
<dbReference type="AlphaFoldDB" id="A0A8S2Y2J5"/>
<sequence length="34" mass="4143">MFGREPRLPLDVLFGLNNRTSDRHVNNREVRNYR</sequence>
<evidence type="ECO:0000313" key="1">
    <source>
        <dbReference type="EMBL" id="CAF4526454.1"/>
    </source>
</evidence>
<proteinExistence type="predicted"/>
<comment type="caution">
    <text evidence="1">The sequence shown here is derived from an EMBL/GenBank/DDBJ whole genome shotgun (WGS) entry which is preliminary data.</text>
</comment>
<organism evidence="1 2">
    <name type="scientific">Didymodactylos carnosus</name>
    <dbReference type="NCBI Taxonomy" id="1234261"/>
    <lineage>
        <taxon>Eukaryota</taxon>
        <taxon>Metazoa</taxon>
        <taxon>Spiralia</taxon>
        <taxon>Gnathifera</taxon>
        <taxon>Rotifera</taxon>
        <taxon>Eurotatoria</taxon>
        <taxon>Bdelloidea</taxon>
        <taxon>Philodinida</taxon>
        <taxon>Philodinidae</taxon>
        <taxon>Didymodactylos</taxon>
    </lineage>
</organism>